<dbReference type="GO" id="GO:0003677">
    <property type="term" value="F:DNA binding"/>
    <property type="evidence" value="ECO:0007669"/>
    <property type="project" value="UniProtKB-KW"/>
</dbReference>
<dbReference type="SMART" id="SM00391">
    <property type="entry name" value="MBD"/>
    <property type="match status" value="1"/>
</dbReference>
<evidence type="ECO:0000313" key="12">
    <source>
        <dbReference type="EMBL" id="ERN12534.1"/>
    </source>
</evidence>
<evidence type="ECO:0000313" key="13">
    <source>
        <dbReference type="Proteomes" id="UP000017836"/>
    </source>
</evidence>
<dbReference type="STRING" id="13333.W1PX67"/>
<accession>W1PX67</accession>
<evidence type="ECO:0000256" key="3">
    <source>
        <dbReference type="ARBA" id="ARBA00022771"/>
    </source>
</evidence>
<feature type="domain" description="CW-type" evidence="11">
    <location>
        <begin position="145"/>
        <end position="204"/>
    </location>
</feature>
<evidence type="ECO:0000256" key="1">
    <source>
        <dbReference type="ARBA" id="ARBA00004123"/>
    </source>
</evidence>
<feature type="compositionally biased region" description="Polar residues" evidence="9">
    <location>
        <begin position="340"/>
        <end position="360"/>
    </location>
</feature>
<evidence type="ECO:0000256" key="2">
    <source>
        <dbReference type="ARBA" id="ARBA00022723"/>
    </source>
</evidence>
<dbReference type="Gene3D" id="3.30.890.10">
    <property type="entry name" value="Methyl-cpg-binding Protein 2, Chain A"/>
    <property type="match status" value="1"/>
</dbReference>
<dbReference type="Pfam" id="PF01429">
    <property type="entry name" value="MBD"/>
    <property type="match status" value="1"/>
</dbReference>
<gene>
    <name evidence="12" type="ORF">AMTR_s00025p00196500</name>
</gene>
<keyword evidence="8" id="KW-0539">Nucleus</keyword>
<feature type="compositionally biased region" description="Basic and acidic residues" evidence="9">
    <location>
        <begin position="47"/>
        <end position="98"/>
    </location>
</feature>
<evidence type="ECO:0008006" key="14">
    <source>
        <dbReference type="Google" id="ProtNLM"/>
    </source>
</evidence>
<name>W1PX67_AMBTC</name>
<dbReference type="InterPro" id="IPR001739">
    <property type="entry name" value="Methyl_CpG_DNA-bd"/>
</dbReference>
<keyword evidence="13" id="KW-1185">Reference proteome</keyword>
<dbReference type="CDD" id="cd01396">
    <property type="entry name" value="MeCP2_MBD"/>
    <property type="match status" value="1"/>
</dbReference>
<dbReference type="PROSITE" id="PS50982">
    <property type="entry name" value="MBD"/>
    <property type="match status" value="1"/>
</dbReference>
<dbReference type="Proteomes" id="UP000017836">
    <property type="component" value="Unassembled WGS sequence"/>
</dbReference>
<feature type="region of interest" description="Disordered" evidence="9">
    <location>
        <begin position="115"/>
        <end position="134"/>
    </location>
</feature>
<evidence type="ECO:0000259" key="11">
    <source>
        <dbReference type="PROSITE" id="PS51050"/>
    </source>
</evidence>
<feature type="region of interest" description="Disordered" evidence="9">
    <location>
        <begin position="1"/>
        <end position="105"/>
    </location>
</feature>
<comment type="subcellular location">
    <subcellularLocation>
        <location evidence="1">Nucleus</location>
    </subcellularLocation>
</comment>
<protein>
    <recommendedName>
        <fullName evidence="14">MBD domain-containing protein</fullName>
    </recommendedName>
</protein>
<evidence type="ECO:0000256" key="6">
    <source>
        <dbReference type="ARBA" id="ARBA00023125"/>
    </source>
</evidence>
<evidence type="ECO:0000256" key="4">
    <source>
        <dbReference type="ARBA" id="ARBA00022833"/>
    </source>
</evidence>
<dbReference type="PANTHER" id="PTHR12396:SF0">
    <property type="entry name" value="METHYL-CPG BINDING DOMAIN PROTEIN-LIKE, ISOFORM C"/>
    <property type="match status" value="1"/>
</dbReference>
<keyword evidence="6" id="KW-0238">DNA-binding</keyword>
<proteinExistence type="predicted"/>
<dbReference type="OrthoDB" id="10072024at2759"/>
<evidence type="ECO:0000256" key="7">
    <source>
        <dbReference type="ARBA" id="ARBA00023163"/>
    </source>
</evidence>
<evidence type="ECO:0000256" key="9">
    <source>
        <dbReference type="SAM" id="MobiDB-lite"/>
    </source>
</evidence>
<sequence length="379" mass="43197">MSEGPLGTVKLEKDETFPVKEQGHDDPLISVAQSQSDQTPTEPLQDLARDNEREKEMGKGKAKVKEEKEKEGDMEKGKEEEKEEKKEEKEKEKERESSPSDAQNQLVVYQPAEADESDDNFSDTYDAPPEPQFLNNRRVRTRKVLPSIGAFTVQCATCLKWRLIPSKEQYEAIRCRILEDPWVCERAREWRPDVSCRDPPDIRQDGTRLWAIDKPNIQQPPPGWERILRIRGEGSSKFADVYYSTPTGSKVRSLCDIQKYLAAHPQFVEGVSMSQFSFRVPKPLQEGYVRKRSRAPKPVPIMHAPLRDDNRLPPPLEPTNDVLPQPQPLAWASPMPLSAVGQNGSPPRSNFWEPSTSFIQRPSKRQVPPSAFQQPGFNT</sequence>
<feature type="domain" description="MBD" evidence="10">
    <location>
        <begin position="210"/>
        <end position="283"/>
    </location>
</feature>
<dbReference type="KEGG" id="atr:18440752"/>
<dbReference type="InterPro" id="IPR016177">
    <property type="entry name" value="DNA-bd_dom_sf"/>
</dbReference>
<dbReference type="SUPFAM" id="SSF54171">
    <property type="entry name" value="DNA-binding domain"/>
    <property type="match status" value="1"/>
</dbReference>
<feature type="compositionally biased region" description="Basic and acidic residues" evidence="9">
    <location>
        <begin position="10"/>
        <end position="27"/>
    </location>
</feature>
<keyword evidence="5" id="KW-0805">Transcription regulation</keyword>
<dbReference type="PROSITE" id="PS51050">
    <property type="entry name" value="ZF_CW"/>
    <property type="match status" value="1"/>
</dbReference>
<keyword evidence="7" id="KW-0804">Transcription</keyword>
<evidence type="ECO:0000259" key="10">
    <source>
        <dbReference type="PROSITE" id="PS50982"/>
    </source>
</evidence>
<keyword evidence="3" id="KW-0863">Zinc-finger</keyword>
<dbReference type="Gene3D" id="3.30.40.100">
    <property type="match status" value="1"/>
</dbReference>
<dbReference type="GO" id="GO:0008270">
    <property type="term" value="F:zinc ion binding"/>
    <property type="evidence" value="ECO:0007669"/>
    <property type="project" value="UniProtKB-KW"/>
</dbReference>
<dbReference type="Pfam" id="PF07496">
    <property type="entry name" value="zf-CW"/>
    <property type="match status" value="1"/>
</dbReference>
<dbReference type="HOGENOM" id="CLU_061068_0_0_1"/>
<organism evidence="12 13">
    <name type="scientific">Amborella trichopoda</name>
    <dbReference type="NCBI Taxonomy" id="13333"/>
    <lineage>
        <taxon>Eukaryota</taxon>
        <taxon>Viridiplantae</taxon>
        <taxon>Streptophyta</taxon>
        <taxon>Embryophyta</taxon>
        <taxon>Tracheophyta</taxon>
        <taxon>Spermatophyta</taxon>
        <taxon>Magnoliopsida</taxon>
        <taxon>Amborellales</taxon>
        <taxon>Amborellaceae</taxon>
        <taxon>Amborella</taxon>
    </lineage>
</organism>
<feature type="region of interest" description="Disordered" evidence="9">
    <location>
        <begin position="290"/>
        <end position="379"/>
    </location>
</feature>
<reference evidence="13" key="1">
    <citation type="journal article" date="2013" name="Science">
        <title>The Amborella genome and the evolution of flowering plants.</title>
        <authorList>
            <consortium name="Amborella Genome Project"/>
        </authorList>
    </citation>
    <scope>NUCLEOTIDE SEQUENCE [LARGE SCALE GENOMIC DNA]</scope>
</reference>
<keyword evidence="4" id="KW-0862">Zinc</keyword>
<dbReference type="InterPro" id="IPR011124">
    <property type="entry name" value="Znf_CW"/>
</dbReference>
<dbReference type="EMBL" id="KI392614">
    <property type="protein sequence ID" value="ERN12534.1"/>
    <property type="molecule type" value="Genomic_DNA"/>
</dbReference>
<dbReference type="eggNOG" id="KOG4161">
    <property type="taxonomic scope" value="Eukaryota"/>
</dbReference>
<dbReference type="AlphaFoldDB" id="W1PX67"/>
<dbReference type="PANTHER" id="PTHR12396">
    <property type="entry name" value="METHYL-CPG BINDING PROTEIN, MBD"/>
    <property type="match status" value="1"/>
</dbReference>
<dbReference type="GO" id="GO:0005634">
    <property type="term" value="C:nucleus"/>
    <property type="evidence" value="ECO:0007669"/>
    <property type="project" value="UniProtKB-SubCell"/>
</dbReference>
<evidence type="ECO:0000256" key="8">
    <source>
        <dbReference type="ARBA" id="ARBA00023242"/>
    </source>
</evidence>
<evidence type="ECO:0000256" key="5">
    <source>
        <dbReference type="ARBA" id="ARBA00023015"/>
    </source>
</evidence>
<dbReference type="Gramene" id="ERN12534">
    <property type="protein sequence ID" value="ERN12534"/>
    <property type="gene ID" value="AMTR_s00025p00196500"/>
</dbReference>
<keyword evidence="2" id="KW-0479">Metal-binding</keyword>
<feature type="compositionally biased region" description="Polar residues" evidence="9">
    <location>
        <begin position="31"/>
        <end position="42"/>
    </location>
</feature>